<dbReference type="AlphaFoldDB" id="A0A9N8DWP5"/>
<keyword evidence="2" id="KW-0732">Signal</keyword>
<dbReference type="OrthoDB" id="44590at2759"/>
<evidence type="ECO:0000256" key="2">
    <source>
        <dbReference type="SAM" id="SignalP"/>
    </source>
</evidence>
<proteinExistence type="predicted"/>
<dbReference type="Proteomes" id="UP001153069">
    <property type="component" value="Unassembled WGS sequence"/>
</dbReference>
<evidence type="ECO:0000313" key="4">
    <source>
        <dbReference type="Proteomes" id="UP001153069"/>
    </source>
</evidence>
<reference evidence="3" key="1">
    <citation type="submission" date="2020-06" db="EMBL/GenBank/DDBJ databases">
        <authorList>
            <consortium name="Plant Systems Biology data submission"/>
        </authorList>
    </citation>
    <scope>NUCLEOTIDE SEQUENCE</scope>
    <source>
        <strain evidence="3">D6</strain>
    </source>
</reference>
<feature type="region of interest" description="Disordered" evidence="1">
    <location>
        <begin position="507"/>
        <end position="526"/>
    </location>
</feature>
<keyword evidence="4" id="KW-1185">Reference proteome</keyword>
<accession>A0A9N8DWP5</accession>
<feature type="compositionally biased region" description="Low complexity" evidence="1">
    <location>
        <begin position="332"/>
        <end position="341"/>
    </location>
</feature>
<feature type="compositionally biased region" description="Basic and acidic residues" evidence="1">
    <location>
        <begin position="151"/>
        <end position="162"/>
    </location>
</feature>
<organism evidence="3 4">
    <name type="scientific">Seminavis robusta</name>
    <dbReference type="NCBI Taxonomy" id="568900"/>
    <lineage>
        <taxon>Eukaryota</taxon>
        <taxon>Sar</taxon>
        <taxon>Stramenopiles</taxon>
        <taxon>Ochrophyta</taxon>
        <taxon>Bacillariophyta</taxon>
        <taxon>Bacillariophyceae</taxon>
        <taxon>Bacillariophycidae</taxon>
        <taxon>Naviculales</taxon>
        <taxon>Naviculaceae</taxon>
        <taxon>Seminavis</taxon>
    </lineage>
</organism>
<feature type="chain" id="PRO_5040493669" evidence="2">
    <location>
        <begin position="32"/>
        <end position="526"/>
    </location>
</feature>
<name>A0A9N8DWP5_9STRA</name>
<sequence length="526" mass="59417">MWSVVPTTTATQRHAVLTALVAGASATAVWCNPNSTTTSFLETANKKQVTKNNHKDEEESNPIEVNLMDKIAHKVYLNPSRARLQAGSSSVEPVVTERPLGVPTHLRILAIDMPEMRQRAFSNGDCRVAFDKVYPDGVAPPKQVFSGQGESNEHDKKNKKKLDVPQKVWVKSMIRCLQKDTPKVGVEMMEASFADLNPQNLRATRQLGEYHYDPGKYTHHKPMATSSSSTTSNDTDAPTEIAVTTMQEADELDAPWNQYAFIEEVTLRIHGYIPFGASLEPSSRWGRFLTGNHYKSTVPSQLSFWQWPLPSFLQSDPQGLDGGGTKVRNNKENSNNNPHNNWASQKPHAVIANGAAVQRVPSGLRLLQKTCQDANVPLFVLHDPRAWGGNTHENLQQALRDVRFIVKQNIILAAMEEQSGFSRGKLVGRMERQIEVWGEQSRVDRQRRQETLRRRQWHKLDAVSLEKRLVEHGVIRREDRVEDGKVHRRYTPAMMEIARQCVADMEEENGAVSNNDQQQQQQEQNN</sequence>
<dbReference type="EMBL" id="CAICTM010000336">
    <property type="protein sequence ID" value="CAB9508201.1"/>
    <property type="molecule type" value="Genomic_DNA"/>
</dbReference>
<gene>
    <name evidence="3" type="ORF">SEMRO_337_G120620.1</name>
</gene>
<evidence type="ECO:0000313" key="3">
    <source>
        <dbReference type="EMBL" id="CAB9508201.1"/>
    </source>
</evidence>
<comment type="caution">
    <text evidence="3">The sequence shown here is derived from an EMBL/GenBank/DDBJ whole genome shotgun (WGS) entry which is preliminary data.</text>
</comment>
<protein>
    <submittedName>
        <fullName evidence="3">Uncharacterized protein</fullName>
    </submittedName>
</protein>
<feature type="region of interest" description="Disordered" evidence="1">
    <location>
        <begin position="140"/>
        <end position="162"/>
    </location>
</feature>
<feature type="signal peptide" evidence="2">
    <location>
        <begin position="1"/>
        <end position="31"/>
    </location>
</feature>
<evidence type="ECO:0000256" key="1">
    <source>
        <dbReference type="SAM" id="MobiDB-lite"/>
    </source>
</evidence>
<feature type="region of interest" description="Disordered" evidence="1">
    <location>
        <begin position="317"/>
        <end position="343"/>
    </location>
</feature>
<feature type="compositionally biased region" description="Low complexity" evidence="1">
    <location>
        <begin position="514"/>
        <end position="526"/>
    </location>
</feature>